<organism evidence="1 2">
    <name type="scientific">Nostoc cf. commune SO-36</name>
    <dbReference type="NCBI Taxonomy" id="449208"/>
    <lineage>
        <taxon>Bacteria</taxon>
        <taxon>Bacillati</taxon>
        <taxon>Cyanobacteriota</taxon>
        <taxon>Cyanophyceae</taxon>
        <taxon>Nostocales</taxon>
        <taxon>Nostocaceae</taxon>
        <taxon>Nostoc</taxon>
    </lineage>
</organism>
<evidence type="ECO:0000313" key="2">
    <source>
        <dbReference type="Proteomes" id="UP001055453"/>
    </source>
</evidence>
<sequence>MGQLSCTVRTWDGEYTVGLQHLKSYDYLPAECEQMRVICDRISRVYSDSLEETVKSLLQLLGKLSRPYLTVVEEKLLSVLESEYEIG</sequence>
<name>A0ABM7ZB26_NOSCO</name>
<keyword evidence="1" id="KW-0614">Plasmid</keyword>
<dbReference type="RefSeq" id="WP_251960638.1">
    <property type="nucleotide sequence ID" value="NZ_AP025733.1"/>
</dbReference>
<protein>
    <submittedName>
        <fullName evidence="1">Uncharacterized protein</fullName>
    </submittedName>
</protein>
<evidence type="ECO:0000313" key="1">
    <source>
        <dbReference type="EMBL" id="BDI20463.1"/>
    </source>
</evidence>
<accession>A0ABM7ZB26</accession>
<reference evidence="1" key="1">
    <citation type="submission" date="2022-04" db="EMBL/GenBank/DDBJ databases">
        <title>Complete genome sequence of a cyanobacterium, Nostoc sp. SO-36, isolated in Antarctica.</title>
        <authorList>
            <person name="Kanesaki Y."/>
            <person name="Effendi D."/>
            <person name="Sakamoto T."/>
            <person name="Ohtani S."/>
            <person name="Awai K."/>
        </authorList>
    </citation>
    <scope>NUCLEOTIDE SEQUENCE</scope>
    <source>
        <strain evidence="1">SO-36</strain>
        <plasmid evidence="1">pANSO36A</plasmid>
    </source>
</reference>
<gene>
    <name evidence="1" type="ORF">ANSO36C_62650</name>
</gene>
<keyword evidence="2" id="KW-1185">Reference proteome</keyword>
<dbReference type="Proteomes" id="UP001055453">
    <property type="component" value="Plasmid pANSO36A"/>
</dbReference>
<proteinExistence type="predicted"/>
<geneLocation type="plasmid" evidence="1 2">
    <name>pANSO36A</name>
</geneLocation>
<dbReference type="EMBL" id="AP025733">
    <property type="protein sequence ID" value="BDI20463.1"/>
    <property type="molecule type" value="Genomic_DNA"/>
</dbReference>